<accession>A0A1F6M4M8</accession>
<reference evidence="1 2" key="1">
    <citation type="journal article" date="2016" name="Nat. Commun.">
        <title>Thousands of microbial genomes shed light on interconnected biogeochemical processes in an aquifer system.</title>
        <authorList>
            <person name="Anantharaman K."/>
            <person name="Brown C.T."/>
            <person name="Hug L.A."/>
            <person name="Sharon I."/>
            <person name="Castelle C.J."/>
            <person name="Probst A.J."/>
            <person name="Thomas B.C."/>
            <person name="Singh A."/>
            <person name="Wilkins M.J."/>
            <person name="Karaoz U."/>
            <person name="Brodie E.L."/>
            <person name="Williams K.H."/>
            <person name="Hubbard S.S."/>
            <person name="Banfield J.F."/>
        </authorList>
    </citation>
    <scope>NUCLEOTIDE SEQUENCE [LARGE SCALE GENOMIC DNA]</scope>
</reference>
<evidence type="ECO:0000313" key="1">
    <source>
        <dbReference type="EMBL" id="OGH66566.1"/>
    </source>
</evidence>
<gene>
    <name evidence="1" type="ORF">A3B90_01505</name>
</gene>
<name>A0A1F6M4M8_9BACT</name>
<sequence>MKNFEHRSILTPKDGPFKRLYKAQAEGFENRKNLQTLGKELGNAAIFAGWFDVAEKVARLNPDAQFIGKLEDRLRNVQVDMFDLDRKDSNWFQKPSREHAGKTVADDMVDKFRGDAWKLLSDAIDEIGVKSFVDTFGKDELEKITNDGITYLEQHTSEYGEEAAGQAFKKLDQIRTEAGLPSREFNPVLEQDLEAVS</sequence>
<organism evidence="1 2">
    <name type="scientific">Candidatus Magasanikbacteria bacterium RIFCSPHIGHO2_02_FULL_41_13</name>
    <dbReference type="NCBI Taxonomy" id="1798676"/>
    <lineage>
        <taxon>Bacteria</taxon>
        <taxon>Candidatus Magasanikiibacteriota</taxon>
    </lineage>
</organism>
<comment type="caution">
    <text evidence="1">The sequence shown here is derived from an EMBL/GenBank/DDBJ whole genome shotgun (WGS) entry which is preliminary data.</text>
</comment>
<dbReference type="EMBL" id="MFPX01000016">
    <property type="protein sequence ID" value="OGH66566.1"/>
    <property type="molecule type" value="Genomic_DNA"/>
</dbReference>
<dbReference type="Proteomes" id="UP000178742">
    <property type="component" value="Unassembled WGS sequence"/>
</dbReference>
<dbReference type="STRING" id="1798676.A3B90_01505"/>
<evidence type="ECO:0000313" key="2">
    <source>
        <dbReference type="Proteomes" id="UP000178742"/>
    </source>
</evidence>
<protein>
    <submittedName>
        <fullName evidence="1">Uncharacterized protein</fullName>
    </submittedName>
</protein>
<dbReference type="AlphaFoldDB" id="A0A1F6M4M8"/>
<proteinExistence type="predicted"/>